<dbReference type="EMBL" id="JBEPMC010000013">
    <property type="protein sequence ID" value="MET3582716.1"/>
    <property type="molecule type" value="Genomic_DNA"/>
</dbReference>
<keyword evidence="2" id="KW-1185">Reference proteome</keyword>
<accession>A0ABV2GWP4</accession>
<gene>
    <name evidence="1" type="ORF">ABID19_005778</name>
</gene>
<evidence type="ECO:0000313" key="1">
    <source>
        <dbReference type="EMBL" id="MET3582716.1"/>
    </source>
</evidence>
<reference evidence="1 2" key="1">
    <citation type="submission" date="2024-06" db="EMBL/GenBank/DDBJ databases">
        <title>Genomic Encyclopedia of Type Strains, Phase IV (KMG-IV): sequencing the most valuable type-strain genomes for metagenomic binning, comparative biology and taxonomic classification.</title>
        <authorList>
            <person name="Goeker M."/>
        </authorList>
    </citation>
    <scope>NUCLEOTIDE SEQUENCE [LARGE SCALE GENOMIC DNA]</scope>
    <source>
        <strain evidence="1 2">DSM 100022</strain>
    </source>
</reference>
<protein>
    <submittedName>
        <fullName evidence="1">Uncharacterized protein</fullName>
    </submittedName>
</protein>
<evidence type="ECO:0000313" key="2">
    <source>
        <dbReference type="Proteomes" id="UP001549204"/>
    </source>
</evidence>
<dbReference type="Proteomes" id="UP001549204">
    <property type="component" value="Unassembled WGS sequence"/>
</dbReference>
<sequence length="139" mass="15592">MLAGLKKLVSGLFIFEVVLPVQITAKGFDSFAKLHVIMFAAVNSVASVLRSVAYQPQSPIYLADGKGANMRISDDDYYTLDHFISAVLTRVRDGHCSAGEGRSAIMHTLTAWDRENWQEFGPWMTMMMEQWKSDNANRT</sequence>
<name>A0ABV2GWP4_9HYPH</name>
<dbReference type="RefSeq" id="WP_354494169.1">
    <property type="nucleotide sequence ID" value="NZ_JBEPMC010000013.1"/>
</dbReference>
<comment type="caution">
    <text evidence="1">The sequence shown here is derived from an EMBL/GenBank/DDBJ whole genome shotgun (WGS) entry which is preliminary data.</text>
</comment>
<organism evidence="1 2">
    <name type="scientific">Mesorhizobium robiniae</name>
    <dbReference type="NCBI Taxonomy" id="559315"/>
    <lineage>
        <taxon>Bacteria</taxon>
        <taxon>Pseudomonadati</taxon>
        <taxon>Pseudomonadota</taxon>
        <taxon>Alphaproteobacteria</taxon>
        <taxon>Hyphomicrobiales</taxon>
        <taxon>Phyllobacteriaceae</taxon>
        <taxon>Mesorhizobium</taxon>
    </lineage>
</organism>
<proteinExistence type="predicted"/>